<gene>
    <name evidence="2" type="ORF">DFJ69_0605</name>
</gene>
<dbReference type="EMBL" id="QTTT01000001">
    <property type="protein sequence ID" value="REE95222.1"/>
    <property type="molecule type" value="Genomic_DNA"/>
</dbReference>
<protein>
    <recommendedName>
        <fullName evidence="4">Cholesterol esterase</fullName>
    </recommendedName>
</protein>
<dbReference type="Pfam" id="PF19741">
    <property type="entry name" value="DUF6230"/>
    <property type="match status" value="1"/>
</dbReference>
<evidence type="ECO:0000313" key="2">
    <source>
        <dbReference type="EMBL" id="REE95222.1"/>
    </source>
</evidence>
<keyword evidence="3" id="KW-1185">Reference proteome</keyword>
<evidence type="ECO:0000313" key="3">
    <source>
        <dbReference type="Proteomes" id="UP000256661"/>
    </source>
</evidence>
<dbReference type="RefSeq" id="WP_116021057.1">
    <property type="nucleotide sequence ID" value="NZ_QTTT01000001.1"/>
</dbReference>
<accession>A0A3D9SH41</accession>
<evidence type="ECO:0008006" key="4">
    <source>
        <dbReference type="Google" id="ProtNLM"/>
    </source>
</evidence>
<name>A0A3D9SH41_9ACTN</name>
<dbReference type="AlphaFoldDB" id="A0A3D9SH41"/>
<dbReference type="Proteomes" id="UP000256661">
    <property type="component" value="Unassembled WGS sequence"/>
</dbReference>
<organism evidence="2 3">
    <name type="scientific">Thermomonospora umbrina</name>
    <dbReference type="NCBI Taxonomy" id="111806"/>
    <lineage>
        <taxon>Bacteria</taxon>
        <taxon>Bacillati</taxon>
        <taxon>Actinomycetota</taxon>
        <taxon>Actinomycetes</taxon>
        <taxon>Streptosporangiales</taxon>
        <taxon>Thermomonosporaceae</taxon>
        <taxon>Thermomonospora</taxon>
    </lineage>
</organism>
<feature type="chain" id="PRO_5039376094" description="Cholesterol esterase" evidence="1">
    <location>
        <begin position="31"/>
        <end position="200"/>
    </location>
</feature>
<evidence type="ECO:0000256" key="1">
    <source>
        <dbReference type="SAM" id="SignalP"/>
    </source>
</evidence>
<keyword evidence="1" id="KW-0732">Signal</keyword>
<sequence>MDDVPTGKVRWRRTALLLVPSAAISTLVVALTAQGSVAASLAVAGDAFKVRADRLDGTGLVQFTTVDKDASGRSHHVLATGIGHARLHEMCVSVLTDTPLGAMTLVLRSGRGKPVEAEDLVLDLTRIDTDATFDGLVLGRDGASLSGGPRELLGRRGQYGQQARHLELTDFRLHTHTITAGAFKFKGLDIAVKPGRHECF</sequence>
<dbReference type="InterPro" id="IPR046198">
    <property type="entry name" value="DUF6230"/>
</dbReference>
<reference evidence="2 3" key="1">
    <citation type="submission" date="2018-08" db="EMBL/GenBank/DDBJ databases">
        <title>Sequencing the genomes of 1000 actinobacteria strains.</title>
        <authorList>
            <person name="Klenk H.-P."/>
        </authorList>
    </citation>
    <scope>NUCLEOTIDE SEQUENCE [LARGE SCALE GENOMIC DNA]</scope>
    <source>
        <strain evidence="2 3">DSM 43927</strain>
    </source>
</reference>
<proteinExistence type="predicted"/>
<comment type="caution">
    <text evidence="2">The sequence shown here is derived from an EMBL/GenBank/DDBJ whole genome shotgun (WGS) entry which is preliminary data.</text>
</comment>
<dbReference type="OrthoDB" id="4238587at2"/>
<feature type="signal peptide" evidence="1">
    <location>
        <begin position="1"/>
        <end position="30"/>
    </location>
</feature>